<dbReference type="CDD" id="cd00110">
    <property type="entry name" value="LamG"/>
    <property type="match status" value="1"/>
</dbReference>
<evidence type="ECO:0000313" key="4">
    <source>
        <dbReference type="Proteomes" id="UP000550086"/>
    </source>
</evidence>
<feature type="domain" description="Laminin G" evidence="2">
    <location>
        <begin position="56"/>
        <end position="236"/>
    </location>
</feature>
<protein>
    <submittedName>
        <fullName evidence="3">LAMA2 protein</fullName>
    </submittedName>
</protein>
<feature type="non-terminal residue" evidence="3">
    <location>
        <position position="239"/>
    </location>
</feature>
<organism evidence="3 4">
    <name type="scientific">Jacana jacana</name>
    <name type="common">Wattled jacana</name>
    <name type="synonym">Parra jacana</name>
    <dbReference type="NCBI Taxonomy" id="54508"/>
    <lineage>
        <taxon>Eukaryota</taxon>
        <taxon>Metazoa</taxon>
        <taxon>Chordata</taxon>
        <taxon>Craniata</taxon>
        <taxon>Vertebrata</taxon>
        <taxon>Euteleostomi</taxon>
        <taxon>Archelosauria</taxon>
        <taxon>Archosauria</taxon>
        <taxon>Dinosauria</taxon>
        <taxon>Saurischia</taxon>
        <taxon>Theropoda</taxon>
        <taxon>Coelurosauria</taxon>
        <taxon>Aves</taxon>
        <taxon>Neognathae</taxon>
        <taxon>Neoaves</taxon>
        <taxon>Charadriiformes</taxon>
        <taxon>Jacanidae</taxon>
        <taxon>Jacana</taxon>
    </lineage>
</organism>
<dbReference type="SUPFAM" id="SSF49899">
    <property type="entry name" value="Concanavalin A-like lectins/glucanases"/>
    <property type="match status" value="2"/>
</dbReference>
<dbReference type="InterPro" id="IPR001791">
    <property type="entry name" value="Laminin_G"/>
</dbReference>
<evidence type="ECO:0000256" key="1">
    <source>
        <dbReference type="PROSITE-ProRule" id="PRU00122"/>
    </source>
</evidence>
<dbReference type="EMBL" id="VZTM01036944">
    <property type="protein sequence ID" value="NXT01836.1"/>
    <property type="molecule type" value="Genomic_DNA"/>
</dbReference>
<dbReference type="SMART" id="SM00282">
    <property type="entry name" value="LamG"/>
    <property type="match status" value="1"/>
</dbReference>
<dbReference type="PANTHER" id="PTHR15036:SF65">
    <property type="entry name" value="LAMININ SUBUNIT ALPHA-2"/>
    <property type="match status" value="1"/>
</dbReference>
<comment type="caution">
    <text evidence="3">The sequence shown here is derived from an EMBL/GenBank/DDBJ whole genome shotgun (WGS) entry which is preliminary data.</text>
</comment>
<name>A0A7L2Z5F5_JACJC</name>
<dbReference type="FunFam" id="2.60.120.200:FF:000065">
    <property type="entry name" value="Laminin subunit alpha 2"/>
    <property type="match status" value="1"/>
</dbReference>
<proteinExistence type="predicted"/>
<keyword evidence="4" id="KW-1185">Reference proteome</keyword>
<gene>
    <name evidence="3" type="primary">Lama2_2</name>
    <name evidence="3" type="ORF">JACJAC_R14270</name>
</gene>
<dbReference type="Gene3D" id="2.60.120.200">
    <property type="match status" value="2"/>
</dbReference>
<dbReference type="Proteomes" id="UP000550086">
    <property type="component" value="Unassembled WGS sequence"/>
</dbReference>
<dbReference type="AlphaFoldDB" id="A0A7L2Z5F5"/>
<dbReference type="PANTHER" id="PTHR15036">
    <property type="entry name" value="PIKACHURIN-LIKE PROTEIN"/>
    <property type="match status" value="1"/>
</dbReference>
<dbReference type="InterPro" id="IPR050372">
    <property type="entry name" value="Neurexin-related_CASP"/>
</dbReference>
<dbReference type="PROSITE" id="PS50025">
    <property type="entry name" value="LAM_G_DOMAIN"/>
    <property type="match status" value="2"/>
</dbReference>
<dbReference type="Pfam" id="PF02210">
    <property type="entry name" value="Laminin_G_2"/>
    <property type="match status" value="1"/>
</dbReference>
<reference evidence="3 4" key="1">
    <citation type="submission" date="2019-09" db="EMBL/GenBank/DDBJ databases">
        <title>Bird 10,000 Genomes (B10K) Project - Family phase.</title>
        <authorList>
            <person name="Zhang G."/>
        </authorList>
    </citation>
    <scope>NUCLEOTIDE SEQUENCE [LARGE SCALE GENOMIC DNA]</scope>
    <source>
        <strain evidence="3">B10K-DU-002-59</strain>
        <tissue evidence="3">Muscle</tissue>
    </source>
</reference>
<dbReference type="OrthoDB" id="10011303at2759"/>
<evidence type="ECO:0000313" key="3">
    <source>
        <dbReference type="EMBL" id="NXT01836.1"/>
    </source>
</evidence>
<comment type="caution">
    <text evidence="1">Lacks conserved residue(s) required for the propagation of feature annotation.</text>
</comment>
<accession>A0A7L2Z5F5</accession>
<evidence type="ECO:0000259" key="2">
    <source>
        <dbReference type="PROSITE" id="PS50025"/>
    </source>
</evidence>
<feature type="non-terminal residue" evidence="3">
    <location>
        <position position="1"/>
    </location>
</feature>
<sequence length="239" mass="25940">MLYVGGLPINYTTRRIGPVTYSIDGCIRSFRMTEWPVDLDKPTSSLNVGKCFVAAQKGTYFDGTGFAKPVGAYKVGTDLLVEFEFRTTRMNGVLLGVSSQKMDGLGIELVDGKVMFHVDNGAGRFSAIYEPDAPGSLCDGEWHQVVANKVKHRLELTVDGRRVDGTSPSRASTSADTNDPLFVGGYPDGVTQFGLTTNARFKGCIRFLKLTKGTAKPQEINFSRALELKGVQPLSCPAN</sequence>
<feature type="domain" description="Laminin G" evidence="2">
    <location>
        <begin position="1"/>
        <end position="51"/>
    </location>
</feature>
<dbReference type="InterPro" id="IPR013320">
    <property type="entry name" value="ConA-like_dom_sf"/>
</dbReference>